<dbReference type="AlphaFoldDB" id="A0A943HSJ6"/>
<dbReference type="InterPro" id="IPR049311">
    <property type="entry name" value="GIY_YIG_cat"/>
</dbReference>
<proteinExistence type="predicted"/>
<name>A0A943HSJ6_BACT4</name>
<reference evidence="2" key="1">
    <citation type="submission" date="2021-02" db="EMBL/GenBank/DDBJ databases">
        <title>Infant gut strain persistence is associated with maternal origin, phylogeny, and functional potential including surface adhesion and iron acquisition.</title>
        <authorList>
            <person name="Lou Y.C."/>
        </authorList>
    </citation>
    <scope>NUCLEOTIDE SEQUENCE</scope>
    <source>
        <strain evidence="2">L3_082_243G1_dasL3_082_243G1_maxbin2.maxbin.015s ta_sub</strain>
    </source>
</reference>
<gene>
    <name evidence="2" type="ORF">KHY35_07790</name>
</gene>
<organism evidence="2 3">
    <name type="scientific">Bacteroides thetaiotaomicron</name>
    <dbReference type="NCBI Taxonomy" id="818"/>
    <lineage>
        <taxon>Bacteria</taxon>
        <taxon>Pseudomonadati</taxon>
        <taxon>Bacteroidota</taxon>
        <taxon>Bacteroidia</taxon>
        <taxon>Bacteroidales</taxon>
        <taxon>Bacteroidaceae</taxon>
        <taxon>Bacteroides</taxon>
    </lineage>
</organism>
<sequence length="355" mass="40611">MISLSEFQFFDPQNMKASKLPDKPGNYLVILRSSSLLPQCNRIHIIPKLALLEYLGEKYEVIYTGNTKKSLRFRIHRQHLEGNSGISTLRKSIGCLMGMQLILSSTGGKAKFCDEDEKCITGWMMSNLGFLYYANDEYKMVEKELITAYHPPLNLQNNSDAINAGFRETLSALRSLKFLNDKECFVSNTFCPSCNISLIIADELKDEEYIKCLTCGHIFKNPLHECTNRSTEKKKWKWPMIFLAICLALFLLMKIGEDSNGNSGDINIQNGPSSTEAMAGVRTYLKHHYLKDPDSYQSMNWGPSGIYNKENKTYFMMHKFRAKNSYGGYVIEEWLFVLNADGRVVQMINDINDIK</sequence>
<evidence type="ECO:0000313" key="3">
    <source>
        <dbReference type="Proteomes" id="UP000782901"/>
    </source>
</evidence>
<dbReference type="EMBL" id="JAGZEE010000009">
    <property type="protein sequence ID" value="MBS5410605.1"/>
    <property type="molecule type" value="Genomic_DNA"/>
</dbReference>
<accession>A0A943HSJ6</accession>
<protein>
    <recommendedName>
        <fullName evidence="1">GIY-YIG catalytic domain-containing protein</fullName>
    </recommendedName>
</protein>
<comment type="caution">
    <text evidence="2">The sequence shown here is derived from an EMBL/GenBank/DDBJ whole genome shotgun (WGS) entry which is preliminary data.</text>
</comment>
<evidence type="ECO:0000259" key="1">
    <source>
        <dbReference type="Pfam" id="PF20815"/>
    </source>
</evidence>
<dbReference type="Proteomes" id="UP000782901">
    <property type="component" value="Unassembled WGS sequence"/>
</dbReference>
<feature type="domain" description="GIY-YIG catalytic" evidence="1">
    <location>
        <begin position="25"/>
        <end position="175"/>
    </location>
</feature>
<evidence type="ECO:0000313" key="2">
    <source>
        <dbReference type="EMBL" id="MBS5410605.1"/>
    </source>
</evidence>
<dbReference type="Pfam" id="PF20815">
    <property type="entry name" value="GIY_YIG_2"/>
    <property type="match status" value="1"/>
</dbReference>